<dbReference type="InterPro" id="IPR009057">
    <property type="entry name" value="Homeodomain-like_sf"/>
</dbReference>
<accession>A0ABQ1I6I9</accession>
<keyword evidence="1" id="KW-0805">Transcription regulation</keyword>
<dbReference type="Gene3D" id="2.60.120.10">
    <property type="entry name" value="Jelly Rolls"/>
    <property type="match status" value="1"/>
</dbReference>
<feature type="domain" description="HTH araC/xylS-type" evidence="4">
    <location>
        <begin position="138"/>
        <end position="235"/>
    </location>
</feature>
<dbReference type="InterPro" id="IPR014710">
    <property type="entry name" value="RmlC-like_jellyroll"/>
</dbReference>
<gene>
    <name evidence="5" type="ORF">GCM10007414_35590</name>
</gene>
<organism evidence="5 6">
    <name type="scientific">Agarivorans gilvus</name>
    <dbReference type="NCBI Taxonomy" id="680279"/>
    <lineage>
        <taxon>Bacteria</taxon>
        <taxon>Pseudomonadati</taxon>
        <taxon>Pseudomonadota</taxon>
        <taxon>Gammaproteobacteria</taxon>
        <taxon>Alteromonadales</taxon>
        <taxon>Alteromonadaceae</taxon>
        <taxon>Agarivorans</taxon>
    </lineage>
</organism>
<dbReference type="RefSeq" id="WP_055732658.1">
    <property type="nucleotide sequence ID" value="NZ_BMDY01000028.1"/>
</dbReference>
<keyword evidence="2" id="KW-0238">DNA-binding</keyword>
<reference evidence="6" key="1">
    <citation type="journal article" date="2019" name="Int. J. Syst. Evol. Microbiol.">
        <title>The Global Catalogue of Microorganisms (GCM) 10K type strain sequencing project: providing services to taxonomists for standard genome sequencing and annotation.</title>
        <authorList>
            <consortium name="The Broad Institute Genomics Platform"/>
            <consortium name="The Broad Institute Genome Sequencing Center for Infectious Disease"/>
            <person name="Wu L."/>
            <person name="Ma J."/>
        </authorList>
    </citation>
    <scope>NUCLEOTIDE SEQUENCE [LARGE SCALE GENOMIC DNA]</scope>
    <source>
        <strain evidence="6">CGMCC 1.10131</strain>
    </source>
</reference>
<dbReference type="Proteomes" id="UP000651977">
    <property type="component" value="Unassembled WGS sequence"/>
</dbReference>
<evidence type="ECO:0000256" key="3">
    <source>
        <dbReference type="ARBA" id="ARBA00023163"/>
    </source>
</evidence>
<evidence type="ECO:0000313" key="6">
    <source>
        <dbReference type="Proteomes" id="UP000651977"/>
    </source>
</evidence>
<dbReference type="SMART" id="SM00342">
    <property type="entry name" value="HTH_ARAC"/>
    <property type="match status" value="1"/>
</dbReference>
<sequence>MKNSLSIRSYSLMKQGHSHAFHQLVLPLKGGLNIEVGSFQGSIRPGQCVVVKAGEFHYFTAQTEARFVVADLQQLPSNLSEAESLVFSVNPPLLQYLAFIELQLNSQVNQQIEQLMMQTFCCLLAEQQVLRFFDQRIQKVLDYIESHLATSLSNQQLAAVAYLSLTQLKKLFKQQTGLSVSQYVRQARMEKAQALLRHTDYPIQIVAQTVGYSDHAAFSRSFAKYCGMSPSQYSR</sequence>
<evidence type="ECO:0000256" key="1">
    <source>
        <dbReference type="ARBA" id="ARBA00023015"/>
    </source>
</evidence>
<dbReference type="SUPFAM" id="SSF46689">
    <property type="entry name" value="Homeodomain-like"/>
    <property type="match status" value="2"/>
</dbReference>
<dbReference type="InterPro" id="IPR011051">
    <property type="entry name" value="RmlC_Cupin_sf"/>
</dbReference>
<evidence type="ECO:0000313" key="5">
    <source>
        <dbReference type="EMBL" id="GGB19062.1"/>
    </source>
</evidence>
<dbReference type="SUPFAM" id="SSF51182">
    <property type="entry name" value="RmlC-like cupins"/>
    <property type="match status" value="1"/>
</dbReference>
<dbReference type="Pfam" id="PF12833">
    <property type="entry name" value="HTH_18"/>
    <property type="match status" value="1"/>
</dbReference>
<evidence type="ECO:0000259" key="4">
    <source>
        <dbReference type="PROSITE" id="PS01124"/>
    </source>
</evidence>
<dbReference type="PROSITE" id="PS01124">
    <property type="entry name" value="HTH_ARAC_FAMILY_2"/>
    <property type="match status" value="1"/>
</dbReference>
<dbReference type="InterPro" id="IPR050204">
    <property type="entry name" value="AraC_XylS_family_regulators"/>
</dbReference>
<dbReference type="PRINTS" id="PR00032">
    <property type="entry name" value="HTHARAC"/>
</dbReference>
<proteinExistence type="predicted"/>
<dbReference type="PROSITE" id="PS00041">
    <property type="entry name" value="HTH_ARAC_FAMILY_1"/>
    <property type="match status" value="1"/>
</dbReference>
<evidence type="ECO:0000256" key="2">
    <source>
        <dbReference type="ARBA" id="ARBA00023125"/>
    </source>
</evidence>
<name>A0ABQ1I6I9_9ALTE</name>
<keyword evidence="6" id="KW-1185">Reference proteome</keyword>
<dbReference type="EMBL" id="BMDY01000028">
    <property type="protein sequence ID" value="GGB19062.1"/>
    <property type="molecule type" value="Genomic_DNA"/>
</dbReference>
<dbReference type="PANTHER" id="PTHR46796:SF10">
    <property type="entry name" value="TRANSCRIPTIONAL ACTIVATOR FEAR"/>
    <property type="match status" value="1"/>
</dbReference>
<dbReference type="Gene3D" id="1.10.10.60">
    <property type="entry name" value="Homeodomain-like"/>
    <property type="match status" value="2"/>
</dbReference>
<dbReference type="InterPro" id="IPR018060">
    <property type="entry name" value="HTH_AraC"/>
</dbReference>
<dbReference type="PANTHER" id="PTHR46796">
    <property type="entry name" value="HTH-TYPE TRANSCRIPTIONAL ACTIVATOR RHAS-RELATED"/>
    <property type="match status" value="1"/>
</dbReference>
<protein>
    <submittedName>
        <fullName evidence="5">AraC family transcriptional regulator</fullName>
    </submittedName>
</protein>
<comment type="caution">
    <text evidence="5">The sequence shown here is derived from an EMBL/GenBank/DDBJ whole genome shotgun (WGS) entry which is preliminary data.</text>
</comment>
<dbReference type="InterPro" id="IPR020449">
    <property type="entry name" value="Tscrpt_reg_AraC-type_HTH"/>
</dbReference>
<keyword evidence="3" id="KW-0804">Transcription</keyword>
<dbReference type="InterPro" id="IPR018062">
    <property type="entry name" value="HTH_AraC-typ_CS"/>
</dbReference>